<sequence>MNASSKEADSSTRQQSNTNDTKLSSKGQSSSSRWLRLKDPRVVRVSRAFGGKDRHSKVCTVRGLRDRRVRLSVSTAIQLYDLQDRLGLNQPSKAVDRLLDAAKHEIDELPPLPLPPPGNFAFNHQMVKAKCKQVARETTNGKDDWNKGIEEEKQRGILSKAVSYGSYYHFEPTSFPSSHLGSHGFASHTEDLHNFNDVPLPLPSTLSLSSGSRQQLNHFQMLSSAAQTILPSSLNPPPRYSISQSIRPFHLSIIPRFPHSQNSNGSQPDKEPEFPSK</sequence>
<keyword evidence="2" id="KW-0805">Transcription regulation</keyword>
<feature type="compositionally biased region" description="Basic and acidic residues" evidence="6">
    <location>
        <begin position="1"/>
        <end position="10"/>
    </location>
</feature>
<evidence type="ECO:0000313" key="8">
    <source>
        <dbReference type="EMBL" id="KAK8995988.1"/>
    </source>
</evidence>
<feature type="compositionally biased region" description="Polar residues" evidence="6">
    <location>
        <begin position="11"/>
        <end position="22"/>
    </location>
</feature>
<evidence type="ECO:0000256" key="5">
    <source>
        <dbReference type="ARBA" id="ARBA00023242"/>
    </source>
</evidence>
<feature type="region of interest" description="Disordered" evidence="6">
    <location>
        <begin position="257"/>
        <end position="277"/>
    </location>
</feature>
<dbReference type="InterPro" id="IPR017887">
    <property type="entry name" value="TF_TCP_subgr"/>
</dbReference>
<feature type="compositionally biased region" description="Basic and acidic residues" evidence="6">
    <location>
        <begin position="268"/>
        <end position="277"/>
    </location>
</feature>
<dbReference type="Pfam" id="PF03634">
    <property type="entry name" value="TCP"/>
    <property type="match status" value="1"/>
</dbReference>
<gene>
    <name evidence="8" type="ORF">V6N11_076239</name>
</gene>
<evidence type="ECO:0000256" key="4">
    <source>
        <dbReference type="ARBA" id="ARBA00023163"/>
    </source>
</evidence>
<dbReference type="PANTHER" id="PTHR31072:SF147">
    <property type="entry name" value="TRANSCRIPTION FACTOR TCP13"/>
    <property type="match status" value="1"/>
</dbReference>
<evidence type="ECO:0000256" key="2">
    <source>
        <dbReference type="ARBA" id="ARBA00023015"/>
    </source>
</evidence>
<protein>
    <recommendedName>
        <fullName evidence="7">TCP domain-containing protein</fullName>
    </recommendedName>
</protein>
<accession>A0ABR2Q5N8</accession>
<evidence type="ECO:0000256" key="3">
    <source>
        <dbReference type="ARBA" id="ARBA00023125"/>
    </source>
</evidence>
<keyword evidence="4" id="KW-0804">Transcription</keyword>
<evidence type="ECO:0000259" key="7">
    <source>
        <dbReference type="PROSITE" id="PS51369"/>
    </source>
</evidence>
<feature type="region of interest" description="Disordered" evidence="6">
    <location>
        <begin position="1"/>
        <end position="35"/>
    </location>
</feature>
<evidence type="ECO:0000256" key="1">
    <source>
        <dbReference type="ARBA" id="ARBA00004123"/>
    </source>
</evidence>
<organism evidence="8 9">
    <name type="scientific">Hibiscus sabdariffa</name>
    <name type="common">roselle</name>
    <dbReference type="NCBI Taxonomy" id="183260"/>
    <lineage>
        <taxon>Eukaryota</taxon>
        <taxon>Viridiplantae</taxon>
        <taxon>Streptophyta</taxon>
        <taxon>Embryophyta</taxon>
        <taxon>Tracheophyta</taxon>
        <taxon>Spermatophyta</taxon>
        <taxon>Magnoliopsida</taxon>
        <taxon>eudicotyledons</taxon>
        <taxon>Gunneridae</taxon>
        <taxon>Pentapetalae</taxon>
        <taxon>rosids</taxon>
        <taxon>malvids</taxon>
        <taxon>Malvales</taxon>
        <taxon>Malvaceae</taxon>
        <taxon>Malvoideae</taxon>
        <taxon>Hibiscus</taxon>
    </lineage>
</organism>
<dbReference type="PANTHER" id="PTHR31072">
    <property type="entry name" value="TRANSCRIPTION FACTOR TCP4-RELATED"/>
    <property type="match status" value="1"/>
</dbReference>
<dbReference type="PROSITE" id="PS51369">
    <property type="entry name" value="TCP"/>
    <property type="match status" value="1"/>
</dbReference>
<keyword evidence="3" id="KW-0238">DNA-binding</keyword>
<proteinExistence type="predicted"/>
<dbReference type="InterPro" id="IPR005333">
    <property type="entry name" value="Transcription_factor_TCP"/>
</dbReference>
<reference evidence="8 9" key="1">
    <citation type="journal article" date="2024" name="G3 (Bethesda)">
        <title>Genome assembly of Hibiscus sabdariffa L. provides insights into metabolisms of medicinal natural products.</title>
        <authorList>
            <person name="Kim T."/>
        </authorList>
    </citation>
    <scope>NUCLEOTIDE SEQUENCE [LARGE SCALE GENOMIC DNA]</scope>
    <source>
        <strain evidence="8">TK-2024</strain>
        <tissue evidence="8">Old leaves</tissue>
    </source>
</reference>
<dbReference type="EMBL" id="JBBPBN010000045">
    <property type="protein sequence ID" value="KAK8995988.1"/>
    <property type="molecule type" value="Genomic_DNA"/>
</dbReference>
<name>A0ABR2Q5N8_9ROSI</name>
<keyword evidence="5" id="KW-0539">Nucleus</keyword>
<comment type="subcellular location">
    <subcellularLocation>
        <location evidence="1">Nucleus</location>
    </subcellularLocation>
</comment>
<comment type="caution">
    <text evidence="8">The sequence shown here is derived from an EMBL/GenBank/DDBJ whole genome shotgun (WGS) entry which is preliminary data.</text>
</comment>
<keyword evidence="9" id="KW-1185">Reference proteome</keyword>
<evidence type="ECO:0000256" key="6">
    <source>
        <dbReference type="SAM" id="MobiDB-lite"/>
    </source>
</evidence>
<dbReference type="Proteomes" id="UP001396334">
    <property type="component" value="Unassembled WGS sequence"/>
</dbReference>
<feature type="domain" description="TCP" evidence="7">
    <location>
        <begin position="51"/>
        <end position="109"/>
    </location>
</feature>
<evidence type="ECO:0000313" key="9">
    <source>
        <dbReference type="Proteomes" id="UP001396334"/>
    </source>
</evidence>